<dbReference type="OrthoDB" id="5325658at2"/>
<dbReference type="RefSeq" id="WP_115542482.1">
    <property type="nucleotide sequence ID" value="NZ_NXLQ01000003.1"/>
</dbReference>
<dbReference type="EMBL" id="NXLQ01000003">
    <property type="protein sequence ID" value="RDU66696.1"/>
    <property type="molecule type" value="Genomic_DNA"/>
</dbReference>
<sequence length="260" mass="30146">MLLRIYFFLLFILTNITYAYRCYESRCDDLRFGVGMYYSNFNSINTPNYSNIGGILTGYAGGYWSNRLYAGVDLYGGLGNSTIQGNFIGNADVISNRLHFFYNATLHIGVNANTMKNPLFISLDMPAERQDFYGNREQRLRHISVYLGGSILGRYALREDIDLEYQIGYAHTIFTRFASFYFNDLVFFNGYRIDMGLGVIMRRDYDGVYEKRRKKPDFYAKIRGSYYQADPLEKGGITYHIMDKSFMLMFEFGIGLDATY</sequence>
<evidence type="ECO:0008006" key="3">
    <source>
        <dbReference type="Google" id="ProtNLM"/>
    </source>
</evidence>
<accession>A0A3D8IP64</accession>
<dbReference type="Proteomes" id="UP000256379">
    <property type="component" value="Unassembled WGS sequence"/>
</dbReference>
<protein>
    <recommendedName>
        <fullName evidence="3">Outer membrane beta-barrel protein</fullName>
    </recommendedName>
</protein>
<name>A0A3D8IP64_9HELI</name>
<dbReference type="AlphaFoldDB" id="A0A3D8IP64"/>
<organism evidence="1 2">
    <name type="scientific">Helicobacter didelphidarum</name>
    <dbReference type="NCBI Taxonomy" id="2040648"/>
    <lineage>
        <taxon>Bacteria</taxon>
        <taxon>Pseudomonadati</taxon>
        <taxon>Campylobacterota</taxon>
        <taxon>Epsilonproteobacteria</taxon>
        <taxon>Campylobacterales</taxon>
        <taxon>Helicobacteraceae</taxon>
        <taxon>Helicobacter</taxon>
    </lineage>
</organism>
<comment type="caution">
    <text evidence="1">The sequence shown here is derived from an EMBL/GenBank/DDBJ whole genome shotgun (WGS) entry which is preliminary data.</text>
</comment>
<keyword evidence="2" id="KW-1185">Reference proteome</keyword>
<gene>
    <name evidence="1" type="ORF">CQA53_02670</name>
</gene>
<evidence type="ECO:0000313" key="1">
    <source>
        <dbReference type="EMBL" id="RDU66696.1"/>
    </source>
</evidence>
<reference evidence="1 2" key="1">
    <citation type="submission" date="2018-04" db="EMBL/GenBank/DDBJ databases">
        <title>Novel Campyloabacter and Helicobacter Species and Strains.</title>
        <authorList>
            <person name="Mannion A.J."/>
            <person name="Shen Z."/>
            <person name="Fox J.G."/>
        </authorList>
    </citation>
    <scope>NUCLEOTIDE SEQUENCE [LARGE SCALE GENOMIC DNA]</scope>
    <source>
        <strain evidence="1 2">MIT 17-337</strain>
    </source>
</reference>
<evidence type="ECO:0000313" key="2">
    <source>
        <dbReference type="Proteomes" id="UP000256379"/>
    </source>
</evidence>
<proteinExistence type="predicted"/>